<evidence type="ECO:0000313" key="6">
    <source>
        <dbReference type="EMBL" id="KAK3167468.1"/>
    </source>
</evidence>
<dbReference type="PANTHER" id="PTHR11046">
    <property type="entry name" value="OLIGORIBONUCLEASE, MITOCHONDRIAL"/>
    <property type="match status" value="1"/>
</dbReference>
<evidence type="ECO:0000313" key="7">
    <source>
        <dbReference type="Proteomes" id="UP001276659"/>
    </source>
</evidence>
<dbReference type="AlphaFoldDB" id="A0AAD9Z139"/>
<evidence type="ECO:0000256" key="2">
    <source>
        <dbReference type="ARBA" id="ARBA00022722"/>
    </source>
</evidence>
<accession>A0AAD9Z139</accession>
<evidence type="ECO:0000259" key="5">
    <source>
        <dbReference type="SMART" id="SM00479"/>
    </source>
</evidence>
<dbReference type="InterPro" id="IPR022894">
    <property type="entry name" value="Oligoribonuclease"/>
</dbReference>
<dbReference type="InterPro" id="IPR036397">
    <property type="entry name" value="RNaseH_sf"/>
</dbReference>
<comment type="similarity">
    <text evidence="1">Belongs to the oligoribonuclease family.</text>
</comment>
<gene>
    <name evidence="6" type="ORF">OEA41_010595</name>
</gene>
<name>A0AAD9Z139_9LECA</name>
<dbReference type="GO" id="GO:0003676">
    <property type="term" value="F:nucleic acid binding"/>
    <property type="evidence" value="ECO:0007669"/>
    <property type="project" value="InterPro"/>
</dbReference>
<feature type="domain" description="Exonuclease" evidence="5">
    <location>
        <begin position="35"/>
        <end position="230"/>
    </location>
</feature>
<keyword evidence="3" id="KW-0378">Hydrolase</keyword>
<dbReference type="GO" id="GO:0000175">
    <property type="term" value="F:3'-5'-RNA exonuclease activity"/>
    <property type="evidence" value="ECO:0007669"/>
    <property type="project" value="InterPro"/>
</dbReference>
<dbReference type="EMBL" id="JASNWA010000011">
    <property type="protein sequence ID" value="KAK3167468.1"/>
    <property type="molecule type" value="Genomic_DNA"/>
</dbReference>
<dbReference type="SMART" id="SM00479">
    <property type="entry name" value="EXOIII"/>
    <property type="match status" value="1"/>
</dbReference>
<keyword evidence="4" id="KW-0269">Exonuclease</keyword>
<dbReference type="PANTHER" id="PTHR11046:SF0">
    <property type="entry name" value="OLIGORIBONUCLEASE, MITOCHONDRIAL"/>
    <property type="match status" value="1"/>
</dbReference>
<dbReference type="SUPFAM" id="SSF53098">
    <property type="entry name" value="Ribonuclease H-like"/>
    <property type="match status" value="1"/>
</dbReference>
<proteinExistence type="inferred from homology"/>
<keyword evidence="7" id="KW-1185">Reference proteome</keyword>
<comment type="caution">
    <text evidence="6">The sequence shown here is derived from an EMBL/GenBank/DDBJ whole genome shotgun (WGS) entry which is preliminary data.</text>
</comment>
<dbReference type="Proteomes" id="UP001276659">
    <property type="component" value="Unassembled WGS sequence"/>
</dbReference>
<dbReference type="NCBIfam" id="NF003765">
    <property type="entry name" value="PRK05359.1"/>
    <property type="match status" value="1"/>
</dbReference>
<dbReference type="InterPro" id="IPR013520">
    <property type="entry name" value="Ribonucl_H"/>
</dbReference>
<evidence type="ECO:0000256" key="1">
    <source>
        <dbReference type="ARBA" id="ARBA00009921"/>
    </source>
</evidence>
<dbReference type="GO" id="GO:0005739">
    <property type="term" value="C:mitochondrion"/>
    <property type="evidence" value="ECO:0007669"/>
    <property type="project" value="TreeGrafter"/>
</dbReference>
<evidence type="ECO:0000256" key="4">
    <source>
        <dbReference type="ARBA" id="ARBA00022839"/>
    </source>
</evidence>
<sequence length="233" mass="26648">MISSFLKSRLVPKLVPYISSPDVQREMARMRSNDPVVWIDCEVSINVVGIFTTRAQPMQMTGLNPEKETIMSISCFVTDAQLKLLDDRGWDSIIHHDKSTLDRMDEWCTKTHGASGLTAACMESTTTPEQAAERLLEYIKKYSPEPRRGLLAGNSVHCDRAFLSKPPYNKVTDYLSYRILDVSSIKEAVRRWSPDEVLLNVPSKKLLHQAREDILESIEEAKYYRDKCFVEKS</sequence>
<reference evidence="6" key="1">
    <citation type="submission" date="2022-11" db="EMBL/GenBank/DDBJ databases">
        <title>Chromosomal genome sequence assembly and mating type (MAT) locus characterization of the leprose asexual lichenized fungus Lepraria neglecta (Nyl.) Erichsen.</title>
        <authorList>
            <person name="Allen J.L."/>
            <person name="Pfeffer B."/>
        </authorList>
    </citation>
    <scope>NUCLEOTIDE SEQUENCE</scope>
    <source>
        <strain evidence="6">Allen 5258</strain>
    </source>
</reference>
<protein>
    <recommendedName>
        <fullName evidence="5">Exonuclease domain-containing protein</fullName>
    </recommendedName>
</protein>
<dbReference type="Pfam" id="PF00929">
    <property type="entry name" value="RNase_T"/>
    <property type="match status" value="1"/>
</dbReference>
<dbReference type="InterPro" id="IPR012337">
    <property type="entry name" value="RNaseH-like_sf"/>
</dbReference>
<evidence type="ECO:0000256" key="3">
    <source>
        <dbReference type="ARBA" id="ARBA00022801"/>
    </source>
</evidence>
<organism evidence="6 7">
    <name type="scientific">Lepraria neglecta</name>
    <dbReference type="NCBI Taxonomy" id="209136"/>
    <lineage>
        <taxon>Eukaryota</taxon>
        <taxon>Fungi</taxon>
        <taxon>Dikarya</taxon>
        <taxon>Ascomycota</taxon>
        <taxon>Pezizomycotina</taxon>
        <taxon>Lecanoromycetes</taxon>
        <taxon>OSLEUM clade</taxon>
        <taxon>Lecanoromycetidae</taxon>
        <taxon>Lecanorales</taxon>
        <taxon>Lecanorineae</taxon>
        <taxon>Stereocaulaceae</taxon>
        <taxon>Lepraria</taxon>
    </lineage>
</organism>
<keyword evidence="2" id="KW-0540">Nuclease</keyword>
<dbReference type="CDD" id="cd06135">
    <property type="entry name" value="Orn"/>
    <property type="match status" value="1"/>
</dbReference>
<dbReference type="Gene3D" id="3.30.420.10">
    <property type="entry name" value="Ribonuclease H-like superfamily/Ribonuclease H"/>
    <property type="match status" value="1"/>
</dbReference>